<comment type="caution">
    <text evidence="2">The sequence shown here is derived from an EMBL/GenBank/DDBJ whole genome shotgun (WGS) entry which is preliminary data.</text>
</comment>
<dbReference type="EMBL" id="BAAAJX010000005">
    <property type="protein sequence ID" value="GAA1492778.1"/>
    <property type="molecule type" value="Genomic_DNA"/>
</dbReference>
<gene>
    <name evidence="2" type="ORF">GCM10009627_11240</name>
</gene>
<sequence length="218" mass="22488">MNRSRLVVASATALVGAGLVLAPVAAQAAPAASAASASSSASDARSPITDVSYRVDRDAVVLTVTVDRFADLELLRGGDVVDGQFASGARPVNFVLHGTGLDVEDLGITTRGGGPVVPVRVAFGTATVPKPIEQSTERQIDRYSADALAGRYDQVLRYQALPGATVQVTTNGVTTSGVADRFGIASVPVRFRAGANPQSAVQTLDGTTSVADTTTWWF</sequence>
<evidence type="ECO:0000256" key="1">
    <source>
        <dbReference type="SAM" id="SignalP"/>
    </source>
</evidence>
<keyword evidence="3" id="KW-1185">Reference proteome</keyword>
<accession>A0ABP4K425</accession>
<protein>
    <submittedName>
        <fullName evidence="2">Uncharacterized protein</fullName>
    </submittedName>
</protein>
<keyword evidence="1" id="KW-0732">Signal</keyword>
<organism evidence="2 3">
    <name type="scientific">Curtobacterium herbarum</name>
    <dbReference type="NCBI Taxonomy" id="150122"/>
    <lineage>
        <taxon>Bacteria</taxon>
        <taxon>Bacillati</taxon>
        <taxon>Actinomycetota</taxon>
        <taxon>Actinomycetes</taxon>
        <taxon>Micrococcales</taxon>
        <taxon>Microbacteriaceae</taxon>
        <taxon>Curtobacterium</taxon>
    </lineage>
</organism>
<evidence type="ECO:0000313" key="3">
    <source>
        <dbReference type="Proteomes" id="UP001501742"/>
    </source>
</evidence>
<feature type="signal peptide" evidence="1">
    <location>
        <begin position="1"/>
        <end position="28"/>
    </location>
</feature>
<dbReference type="Proteomes" id="UP001501742">
    <property type="component" value="Unassembled WGS sequence"/>
</dbReference>
<reference evidence="3" key="1">
    <citation type="journal article" date="2019" name="Int. J. Syst. Evol. Microbiol.">
        <title>The Global Catalogue of Microorganisms (GCM) 10K type strain sequencing project: providing services to taxonomists for standard genome sequencing and annotation.</title>
        <authorList>
            <consortium name="The Broad Institute Genomics Platform"/>
            <consortium name="The Broad Institute Genome Sequencing Center for Infectious Disease"/>
            <person name="Wu L."/>
            <person name="Ma J."/>
        </authorList>
    </citation>
    <scope>NUCLEOTIDE SEQUENCE [LARGE SCALE GENOMIC DNA]</scope>
    <source>
        <strain evidence="3">JCM 12140</strain>
    </source>
</reference>
<proteinExistence type="predicted"/>
<feature type="chain" id="PRO_5047004372" evidence="1">
    <location>
        <begin position="29"/>
        <end position="218"/>
    </location>
</feature>
<name>A0ABP4K425_9MICO</name>
<evidence type="ECO:0000313" key="2">
    <source>
        <dbReference type="EMBL" id="GAA1492778.1"/>
    </source>
</evidence>
<dbReference type="RefSeq" id="WP_204606792.1">
    <property type="nucleotide sequence ID" value="NZ_BAAAJX010000005.1"/>
</dbReference>